<accession>A0ABU8BFH0</accession>
<evidence type="ECO:0000313" key="1">
    <source>
        <dbReference type="EMBL" id="MEH2557292.1"/>
    </source>
</evidence>
<name>A0ABU8BFH0_9BRAD</name>
<organism evidence="1 2">
    <name type="scientific">Bradyrhizobium algeriense</name>
    <dbReference type="NCBI Taxonomy" id="634784"/>
    <lineage>
        <taxon>Bacteria</taxon>
        <taxon>Pseudomonadati</taxon>
        <taxon>Pseudomonadota</taxon>
        <taxon>Alphaproteobacteria</taxon>
        <taxon>Hyphomicrobiales</taxon>
        <taxon>Nitrobacteraceae</taxon>
        <taxon>Bradyrhizobium</taxon>
    </lineage>
</organism>
<protein>
    <submittedName>
        <fullName evidence="1">Uncharacterized protein</fullName>
    </submittedName>
</protein>
<dbReference type="Proteomes" id="UP001364224">
    <property type="component" value="Unassembled WGS sequence"/>
</dbReference>
<dbReference type="EMBL" id="JAZHRV010000001">
    <property type="protein sequence ID" value="MEH2557292.1"/>
    <property type="molecule type" value="Genomic_DNA"/>
</dbReference>
<sequence length="49" mass="5589">MNKPKSIRELPTEKSLSHRYAEVVRLRQAVFRTQAALRAPAAVNRLVSK</sequence>
<keyword evidence="2" id="KW-1185">Reference proteome</keyword>
<evidence type="ECO:0000313" key="2">
    <source>
        <dbReference type="Proteomes" id="UP001364224"/>
    </source>
</evidence>
<reference evidence="1 2" key="1">
    <citation type="submission" date="2024-02" db="EMBL/GenBank/DDBJ databases">
        <title>Adaptive strategies in a cosmopolitan and abundant soil bacterium.</title>
        <authorList>
            <person name="Carini P."/>
        </authorList>
    </citation>
    <scope>NUCLEOTIDE SEQUENCE [LARGE SCALE GENOMIC DNA]</scope>
    <source>
        <strain evidence="1 2">AZCC 1608</strain>
    </source>
</reference>
<comment type="caution">
    <text evidence="1">The sequence shown here is derived from an EMBL/GenBank/DDBJ whole genome shotgun (WGS) entry which is preliminary data.</text>
</comment>
<gene>
    <name evidence="1" type="ORF">V1286_004821</name>
</gene>
<dbReference type="RefSeq" id="WP_334483297.1">
    <property type="nucleotide sequence ID" value="NZ_JAZHRV010000001.1"/>
</dbReference>
<proteinExistence type="predicted"/>